<dbReference type="InterPro" id="IPR004511">
    <property type="entry name" value="PAPS/APS_Rdtase"/>
</dbReference>
<dbReference type="Pfam" id="PF01507">
    <property type="entry name" value="PAPS_reduct"/>
    <property type="match status" value="1"/>
</dbReference>
<dbReference type="HAMAP" id="MF_00063">
    <property type="entry name" value="CysH"/>
    <property type="match status" value="1"/>
</dbReference>
<evidence type="ECO:0000256" key="1">
    <source>
        <dbReference type="ARBA" id="ARBA00009732"/>
    </source>
</evidence>
<name>A0ABQ5LWX2_9RHOB</name>
<evidence type="ECO:0000256" key="3">
    <source>
        <dbReference type="ARBA" id="ARBA00024327"/>
    </source>
</evidence>
<comment type="catalytic activity">
    <reaction evidence="4">
        <text>[thioredoxin]-disulfide + sulfite + AMP + 2 H(+) = adenosine 5'-phosphosulfate + [thioredoxin]-dithiol</text>
        <dbReference type="Rhea" id="RHEA:21976"/>
        <dbReference type="Rhea" id="RHEA-COMP:10698"/>
        <dbReference type="Rhea" id="RHEA-COMP:10700"/>
        <dbReference type="ChEBI" id="CHEBI:15378"/>
        <dbReference type="ChEBI" id="CHEBI:17359"/>
        <dbReference type="ChEBI" id="CHEBI:29950"/>
        <dbReference type="ChEBI" id="CHEBI:50058"/>
        <dbReference type="ChEBI" id="CHEBI:58243"/>
        <dbReference type="ChEBI" id="CHEBI:456215"/>
        <dbReference type="EC" id="1.8.4.10"/>
    </reaction>
</comment>
<feature type="binding site" evidence="4">
    <location>
        <position position="123"/>
    </location>
    <ligand>
        <name>[4Fe-4S] cluster</name>
        <dbReference type="ChEBI" id="CHEBI:49883"/>
    </ligand>
</feature>
<comment type="caution">
    <text evidence="6">The sequence shown here is derived from an EMBL/GenBank/DDBJ whole genome shotgun (WGS) entry which is preliminary data.</text>
</comment>
<proteinExistence type="inferred from homology"/>
<comment type="subcellular location">
    <subcellularLocation>
        <location evidence="4">Cytoplasm</location>
    </subcellularLocation>
</comment>
<comment type="cofactor">
    <cofactor evidence="4">
        <name>[4Fe-4S] cluster</name>
        <dbReference type="ChEBI" id="CHEBI:49883"/>
    </cofactor>
    <text evidence="4">Binds 1 [4Fe-4S] cluster per subunit.</text>
</comment>
<dbReference type="PIRSF" id="PIRSF000857">
    <property type="entry name" value="PAPS_reductase"/>
    <property type="match status" value="1"/>
</dbReference>
<gene>
    <name evidence="4 6" type="primary">cysH</name>
    <name evidence="6" type="ORF">STA1M1_33370</name>
</gene>
<keyword evidence="4" id="KW-0963">Cytoplasm</keyword>
<evidence type="ECO:0000256" key="2">
    <source>
        <dbReference type="ARBA" id="ARBA00023002"/>
    </source>
</evidence>
<feature type="binding site" evidence="4">
    <location>
        <position position="207"/>
    </location>
    <ligand>
        <name>[4Fe-4S] cluster</name>
        <dbReference type="ChEBI" id="CHEBI:49883"/>
    </ligand>
</feature>
<dbReference type="Proteomes" id="UP001144205">
    <property type="component" value="Unassembled WGS sequence"/>
</dbReference>
<evidence type="ECO:0000313" key="7">
    <source>
        <dbReference type="Proteomes" id="UP001144205"/>
    </source>
</evidence>
<dbReference type="InterPro" id="IPR014729">
    <property type="entry name" value="Rossmann-like_a/b/a_fold"/>
</dbReference>
<comment type="function">
    <text evidence="4">Catalyzes the formation of sulfite from adenosine 5'-phosphosulfate (APS) using thioredoxin as an electron donor.</text>
</comment>
<keyword evidence="7" id="KW-1185">Reference proteome</keyword>
<dbReference type="EMBL" id="BROH01000012">
    <property type="protein sequence ID" value="GKY89468.1"/>
    <property type="molecule type" value="Genomic_DNA"/>
</dbReference>
<evidence type="ECO:0000256" key="4">
    <source>
        <dbReference type="HAMAP-Rule" id="MF_00063"/>
    </source>
</evidence>
<keyword evidence="2 4" id="KW-0560">Oxidoreductase</keyword>
<dbReference type="PANTHER" id="PTHR46509">
    <property type="entry name" value="PHOSPHOADENOSINE PHOSPHOSULFATE REDUCTASE"/>
    <property type="match status" value="1"/>
</dbReference>
<evidence type="ECO:0000313" key="6">
    <source>
        <dbReference type="EMBL" id="GKY89468.1"/>
    </source>
</evidence>
<dbReference type="PANTHER" id="PTHR46509:SF1">
    <property type="entry name" value="PHOSPHOADENOSINE PHOSPHOSULFATE REDUCTASE"/>
    <property type="match status" value="1"/>
</dbReference>
<organism evidence="6 7">
    <name type="scientific">Sinisalibacter aestuarii</name>
    <dbReference type="NCBI Taxonomy" id="2949426"/>
    <lineage>
        <taxon>Bacteria</taxon>
        <taxon>Pseudomonadati</taxon>
        <taxon>Pseudomonadota</taxon>
        <taxon>Alphaproteobacteria</taxon>
        <taxon>Rhodobacterales</taxon>
        <taxon>Roseobacteraceae</taxon>
        <taxon>Sinisalibacter</taxon>
    </lineage>
</organism>
<feature type="binding site" evidence="4">
    <location>
        <position position="204"/>
    </location>
    <ligand>
        <name>[4Fe-4S] cluster</name>
        <dbReference type="ChEBI" id="CHEBI:49883"/>
    </ligand>
</feature>
<keyword evidence="4" id="KW-0411">Iron-sulfur</keyword>
<feature type="domain" description="Phosphoadenosine phosphosulphate reductase" evidence="5">
    <location>
        <begin position="42"/>
        <end position="210"/>
    </location>
</feature>
<sequence>MPYEATLPVFTADDAAAEINARFAPKDACGVIAHALTARGRIALVSSFGAESVVLLHMAAAVDRAVPVLFVETGMLFAETLSYQRRVAERLGLSNVRIVRPDPVQLLTRDTDGLLHQSDTDACCTLRKVEPLANALLPYDGWISGRKRIHGGQRIELELAEAEGERLKLNPLAHWSGTEIAAYMEAHDLPRHPLTAKGYGSIGCAPCTRAARPGEAPRAGRWPGQDKTECGIHFIDGKAVRP</sequence>
<dbReference type="NCBIfam" id="NF002537">
    <property type="entry name" value="PRK02090.1"/>
    <property type="match status" value="1"/>
</dbReference>
<reference evidence="6" key="1">
    <citation type="journal article" date="2023" name="Int. J. Syst. Evol. Microbiol.">
        <title>Sinisalibacter aestuarii sp. nov., isolated from estuarine sediment of the Arakawa River.</title>
        <authorList>
            <person name="Arafat S.T."/>
            <person name="Hirano S."/>
            <person name="Sato A."/>
            <person name="Takeuchi K."/>
            <person name="Yasuda T."/>
            <person name="Terahara T."/>
            <person name="Hamada M."/>
            <person name="Kobayashi T."/>
        </authorList>
    </citation>
    <scope>NUCLEOTIDE SEQUENCE</scope>
    <source>
        <strain evidence="6">B-399</strain>
    </source>
</reference>
<dbReference type="SUPFAM" id="SSF52402">
    <property type="entry name" value="Adenine nucleotide alpha hydrolases-like"/>
    <property type="match status" value="1"/>
</dbReference>
<feature type="binding site" evidence="4">
    <location>
        <position position="124"/>
    </location>
    <ligand>
        <name>[4Fe-4S] cluster</name>
        <dbReference type="ChEBI" id="CHEBI:49883"/>
    </ligand>
</feature>
<protein>
    <recommendedName>
        <fullName evidence="4">Adenosine 5'-phosphosulfate reductase</fullName>
        <shortName evidence="4">APS reductase</shortName>
        <ecNumber evidence="4">1.8.4.10</ecNumber>
    </recommendedName>
    <alternativeName>
        <fullName evidence="4">5'-adenylylsulfate reductase</fullName>
    </alternativeName>
    <alternativeName>
        <fullName evidence="4">Thioredoxin-dependent 5'-adenylylsulfate reductase</fullName>
    </alternativeName>
</protein>
<comment type="similarity">
    <text evidence="1 4">Belongs to the PAPS reductase family. CysH subfamily.</text>
</comment>
<comment type="pathway">
    <text evidence="3 4">Sulfur metabolism; hydrogen sulfide biosynthesis; sulfite from sulfate.</text>
</comment>
<keyword evidence="4" id="KW-0408">Iron</keyword>
<feature type="active site" description="Nucleophile; cysteine thiosulfonate intermediate" evidence="4">
    <location>
        <position position="230"/>
    </location>
</feature>
<dbReference type="RefSeq" id="WP_281843491.1">
    <property type="nucleotide sequence ID" value="NZ_BROH01000012.1"/>
</dbReference>
<evidence type="ECO:0000259" key="5">
    <source>
        <dbReference type="Pfam" id="PF01507"/>
    </source>
</evidence>
<accession>A0ABQ5LWX2</accession>
<dbReference type="Gene3D" id="3.40.50.620">
    <property type="entry name" value="HUPs"/>
    <property type="match status" value="1"/>
</dbReference>
<dbReference type="EC" id="1.8.4.10" evidence="4"/>
<keyword evidence="4" id="KW-0479">Metal-binding</keyword>
<dbReference type="InterPro" id="IPR002500">
    <property type="entry name" value="PAPS_reduct_dom"/>
</dbReference>